<evidence type="ECO:0000259" key="2">
    <source>
        <dbReference type="Pfam" id="PF06812"/>
    </source>
</evidence>
<dbReference type="EMBL" id="QGLF01000002">
    <property type="protein sequence ID" value="PWR22332.1"/>
    <property type="molecule type" value="Genomic_DNA"/>
</dbReference>
<comment type="caution">
    <text evidence="3">The sequence shown here is derived from an EMBL/GenBank/DDBJ whole genome shotgun (WGS) entry which is preliminary data.</text>
</comment>
<dbReference type="PANTHER" id="PTHR37951">
    <property type="entry name" value="CYTOPLASMIC PROTEIN-RELATED"/>
    <property type="match status" value="1"/>
</dbReference>
<gene>
    <name evidence="3" type="primary">tssA</name>
    <name evidence="3" type="ORF">DKG75_10290</name>
</gene>
<dbReference type="Proteomes" id="UP000246077">
    <property type="component" value="Unassembled WGS sequence"/>
</dbReference>
<keyword evidence="4" id="KW-1185">Reference proteome</keyword>
<feature type="compositionally biased region" description="Basic and acidic residues" evidence="1">
    <location>
        <begin position="36"/>
        <end position="54"/>
    </location>
</feature>
<accession>A0A317E758</accession>
<proteinExistence type="predicted"/>
<feature type="region of interest" description="Disordered" evidence="1">
    <location>
        <begin position="35"/>
        <end position="63"/>
    </location>
</feature>
<sequence length="389" mass="41876">MEGLPDLAALLAAIEGDLPSGVDLRLDESPTAAIRNLRDARKTATQTERRRDSSEDPSSEESADAQWALIANQAPDLIASRSKDLELAAWLTEALLRAHKEAPLAGLAFGFRLMAGLIENFWPETFPPPEDGDEYEKVRAIAQLSGESAEGTLFAPLRRLMVTRSGAGESYALWQYENAFALAQRPAEQRERRIAEGALTVETIEESANASPGWFYVQLRDQLTECLAALADLDRIATEKCGSYAPSVGRIREFLDEFLSTVKRLGRRVMPAETVEGGAAGEGAVDLGLVEGGGGGPAAGGGGGSFSLSSGNAAENREAALRALQQIADFFRRTEPHSLLSYTLEDAVRRARMSLPELMAELIGDDAVRQQFFANAGYKLPPAADSSGY</sequence>
<dbReference type="PANTHER" id="PTHR37951:SF1">
    <property type="entry name" value="TYPE VI SECRETION SYSTEM COMPONENT TSSA1"/>
    <property type="match status" value="1"/>
</dbReference>
<protein>
    <submittedName>
        <fullName evidence="3">Type VI secretion system protein TssA</fullName>
    </submittedName>
</protein>
<dbReference type="InterPro" id="IPR010657">
    <property type="entry name" value="ImpA_N"/>
</dbReference>
<evidence type="ECO:0000256" key="1">
    <source>
        <dbReference type="SAM" id="MobiDB-lite"/>
    </source>
</evidence>
<evidence type="ECO:0000313" key="3">
    <source>
        <dbReference type="EMBL" id="PWR22332.1"/>
    </source>
</evidence>
<dbReference type="OrthoDB" id="9771118at2"/>
<organism evidence="3 4">
    <name type="scientific">Zavarzinia compransoris</name>
    <dbReference type="NCBI Taxonomy" id="1264899"/>
    <lineage>
        <taxon>Bacteria</taxon>
        <taxon>Pseudomonadati</taxon>
        <taxon>Pseudomonadota</taxon>
        <taxon>Alphaproteobacteria</taxon>
        <taxon>Rhodospirillales</taxon>
        <taxon>Zavarziniaceae</taxon>
        <taxon>Zavarzinia</taxon>
    </lineage>
</organism>
<dbReference type="NCBIfam" id="TIGR03363">
    <property type="entry name" value="VI_chp_8"/>
    <property type="match status" value="1"/>
</dbReference>
<reference evidence="4" key="1">
    <citation type="submission" date="2018-05" db="EMBL/GenBank/DDBJ databases">
        <title>Zavarzinia sp. HR-AS.</title>
        <authorList>
            <person name="Lee Y."/>
            <person name="Jeon C.O."/>
        </authorList>
    </citation>
    <scope>NUCLEOTIDE SEQUENCE [LARGE SCALE GENOMIC DNA]</scope>
    <source>
        <strain evidence="4">DSM 1231</strain>
    </source>
</reference>
<dbReference type="InterPro" id="IPR017740">
    <property type="entry name" value="TssA-like"/>
</dbReference>
<dbReference type="AlphaFoldDB" id="A0A317E758"/>
<name>A0A317E758_9PROT</name>
<dbReference type="Pfam" id="PF06812">
    <property type="entry name" value="ImpA_N"/>
    <property type="match status" value="1"/>
</dbReference>
<dbReference type="RefSeq" id="WP_109920976.1">
    <property type="nucleotide sequence ID" value="NZ_QGLF01000002.1"/>
</dbReference>
<evidence type="ECO:0000313" key="4">
    <source>
        <dbReference type="Proteomes" id="UP000246077"/>
    </source>
</evidence>
<feature type="domain" description="ImpA N-terminal" evidence="2">
    <location>
        <begin position="11"/>
        <end position="145"/>
    </location>
</feature>